<organism evidence="28 29">
    <name type="scientific">Ophiocordyceps camponoti-floridani</name>
    <dbReference type="NCBI Taxonomy" id="2030778"/>
    <lineage>
        <taxon>Eukaryota</taxon>
        <taxon>Fungi</taxon>
        <taxon>Dikarya</taxon>
        <taxon>Ascomycota</taxon>
        <taxon>Pezizomycotina</taxon>
        <taxon>Sordariomycetes</taxon>
        <taxon>Hypocreomycetidae</taxon>
        <taxon>Hypocreales</taxon>
        <taxon>Ophiocordycipitaceae</taxon>
        <taxon>Ophiocordyceps</taxon>
    </lineage>
</organism>
<evidence type="ECO:0000256" key="15">
    <source>
        <dbReference type="ARBA" id="ARBA00023273"/>
    </source>
</evidence>
<evidence type="ECO:0000256" key="9">
    <source>
        <dbReference type="ARBA" id="ARBA00022801"/>
    </source>
</evidence>
<dbReference type="PANTHER" id="PTHR12418:SF19">
    <property type="entry name" value="ACYL-COENZYME A THIOESTERASE THEM4"/>
    <property type="match status" value="1"/>
</dbReference>
<keyword evidence="8" id="KW-0999">Mitochondrion inner membrane</keyword>
<keyword evidence="10" id="KW-0276">Fatty acid metabolism</keyword>
<dbReference type="SUPFAM" id="SSF54637">
    <property type="entry name" value="Thioesterase/thiol ester dehydrase-isomerase"/>
    <property type="match status" value="1"/>
</dbReference>
<evidence type="ECO:0000256" key="14">
    <source>
        <dbReference type="ARBA" id="ARBA00023136"/>
    </source>
</evidence>
<comment type="catalytic activity">
    <reaction evidence="25">
        <text>dodecanoyl-CoA + H2O = dodecanoate + CoA + H(+)</text>
        <dbReference type="Rhea" id="RHEA:30135"/>
        <dbReference type="ChEBI" id="CHEBI:15377"/>
        <dbReference type="ChEBI" id="CHEBI:15378"/>
        <dbReference type="ChEBI" id="CHEBI:18262"/>
        <dbReference type="ChEBI" id="CHEBI:57287"/>
        <dbReference type="ChEBI" id="CHEBI:57375"/>
    </reaction>
    <physiologicalReaction direction="left-to-right" evidence="25">
        <dbReference type="Rhea" id="RHEA:30136"/>
    </physiologicalReaction>
</comment>
<evidence type="ECO:0000313" key="29">
    <source>
        <dbReference type="Proteomes" id="UP000562929"/>
    </source>
</evidence>
<sequence>MRPPTSPLRIVSPALGLIPSDTPPDLFDSAVAHFSSIAWVAGRLRRPGGILFIPQSFNPLSPRGDQFIGDTLGRNPRGLRHMLGLFFPADGQLTDGTHPVHRIETFCSVGVGLSGYEDVMHGGMVCSLLDESFGIVHELNTVLGKQPPAGRNHMTASLSVDFRRPVPVPTDVWVSAWIEGVEDRKAFMRAEMKGADGVVLASARSTWIALKEKL</sequence>
<comment type="subcellular location">
    <subcellularLocation>
        <location evidence="3">Cell projection</location>
        <location evidence="3">Ruffle membrane</location>
    </subcellularLocation>
    <subcellularLocation>
        <location evidence="1">Cytoplasm</location>
    </subcellularLocation>
    <subcellularLocation>
        <location evidence="4">Mitochondrion inner membrane</location>
        <topology evidence="4">Peripheral membrane protein</topology>
    </subcellularLocation>
    <subcellularLocation>
        <location evidence="2">Mitochondrion intermembrane space</location>
    </subcellularLocation>
</comment>
<evidence type="ECO:0000256" key="24">
    <source>
        <dbReference type="ARBA" id="ARBA00047969"/>
    </source>
</evidence>
<keyword evidence="9" id="KW-0378">Hydrolase</keyword>
<evidence type="ECO:0000256" key="26">
    <source>
        <dbReference type="ARBA" id="ARBA00048180"/>
    </source>
</evidence>
<dbReference type="CDD" id="cd03443">
    <property type="entry name" value="PaaI_thioesterase"/>
    <property type="match status" value="1"/>
</dbReference>
<comment type="catalytic activity">
    <reaction evidence="24">
        <text>decanoyl-CoA + H2O = decanoate + CoA + H(+)</text>
        <dbReference type="Rhea" id="RHEA:40059"/>
        <dbReference type="ChEBI" id="CHEBI:15377"/>
        <dbReference type="ChEBI" id="CHEBI:15378"/>
        <dbReference type="ChEBI" id="CHEBI:27689"/>
        <dbReference type="ChEBI" id="CHEBI:57287"/>
        <dbReference type="ChEBI" id="CHEBI:61430"/>
    </reaction>
    <physiologicalReaction direction="left-to-right" evidence="24">
        <dbReference type="Rhea" id="RHEA:40060"/>
    </physiologicalReaction>
</comment>
<evidence type="ECO:0000256" key="1">
    <source>
        <dbReference type="ARBA" id="ARBA00004496"/>
    </source>
</evidence>
<keyword evidence="11" id="KW-0809">Transit peptide</keyword>
<evidence type="ECO:0000256" key="8">
    <source>
        <dbReference type="ARBA" id="ARBA00022792"/>
    </source>
</evidence>
<dbReference type="EMBL" id="JAACLJ010000003">
    <property type="protein sequence ID" value="KAF4589177.1"/>
    <property type="molecule type" value="Genomic_DNA"/>
</dbReference>
<reference evidence="28 29" key="1">
    <citation type="journal article" date="2020" name="G3 (Bethesda)">
        <title>Genetic Underpinnings of Host Manipulation by Ophiocordyceps as Revealed by Comparative Transcriptomics.</title>
        <authorList>
            <person name="Will I."/>
            <person name="Das B."/>
            <person name="Trinh T."/>
            <person name="Brachmann A."/>
            <person name="Ohm R.A."/>
            <person name="de Bekker C."/>
        </authorList>
    </citation>
    <scope>NUCLEOTIDE SEQUENCE [LARGE SCALE GENOMIC DNA]</scope>
    <source>
        <strain evidence="28 29">EC05</strain>
    </source>
</reference>
<dbReference type="GO" id="GO:0006915">
    <property type="term" value="P:apoptotic process"/>
    <property type="evidence" value="ECO:0007669"/>
    <property type="project" value="UniProtKB-KW"/>
</dbReference>
<comment type="catalytic activity">
    <reaction evidence="23">
        <text>hexadecanoyl-CoA + H2O = hexadecanoate + CoA + H(+)</text>
        <dbReference type="Rhea" id="RHEA:16645"/>
        <dbReference type="ChEBI" id="CHEBI:7896"/>
        <dbReference type="ChEBI" id="CHEBI:15377"/>
        <dbReference type="ChEBI" id="CHEBI:15378"/>
        <dbReference type="ChEBI" id="CHEBI:57287"/>
        <dbReference type="ChEBI" id="CHEBI:57379"/>
        <dbReference type="EC" id="3.1.2.2"/>
    </reaction>
    <physiologicalReaction direction="left-to-right" evidence="23">
        <dbReference type="Rhea" id="RHEA:16646"/>
    </physiologicalReaction>
</comment>
<evidence type="ECO:0000256" key="3">
    <source>
        <dbReference type="ARBA" id="ARBA00004632"/>
    </source>
</evidence>
<proteinExistence type="inferred from homology"/>
<feature type="domain" description="Thioesterase" evidence="27">
    <location>
        <begin position="119"/>
        <end position="199"/>
    </location>
</feature>
<evidence type="ECO:0000256" key="2">
    <source>
        <dbReference type="ARBA" id="ARBA00004569"/>
    </source>
</evidence>
<comment type="caution">
    <text evidence="28">The sequence shown here is derived from an EMBL/GenBank/DDBJ whole genome shotgun (WGS) entry which is preliminary data.</text>
</comment>
<evidence type="ECO:0000256" key="10">
    <source>
        <dbReference type="ARBA" id="ARBA00022832"/>
    </source>
</evidence>
<evidence type="ECO:0000256" key="25">
    <source>
        <dbReference type="ARBA" id="ARBA00048074"/>
    </source>
</evidence>
<evidence type="ECO:0000256" key="5">
    <source>
        <dbReference type="ARBA" id="ARBA00022475"/>
    </source>
</evidence>
<comment type="catalytic activity">
    <reaction evidence="17">
        <text>(9Z)-octadecenoyl-CoA + H2O = (9Z)-octadecenoate + CoA + H(+)</text>
        <dbReference type="Rhea" id="RHEA:40139"/>
        <dbReference type="ChEBI" id="CHEBI:15377"/>
        <dbReference type="ChEBI" id="CHEBI:15378"/>
        <dbReference type="ChEBI" id="CHEBI:30823"/>
        <dbReference type="ChEBI" id="CHEBI:57287"/>
        <dbReference type="ChEBI" id="CHEBI:57387"/>
    </reaction>
    <physiologicalReaction direction="left-to-right" evidence="17">
        <dbReference type="Rhea" id="RHEA:40140"/>
    </physiologicalReaction>
</comment>
<keyword evidence="5" id="KW-1003">Cell membrane</keyword>
<comment type="catalytic activity">
    <reaction evidence="22">
        <text>octanoyl-CoA + H2O = octanoate + CoA + H(+)</text>
        <dbReference type="Rhea" id="RHEA:30143"/>
        <dbReference type="ChEBI" id="CHEBI:15377"/>
        <dbReference type="ChEBI" id="CHEBI:15378"/>
        <dbReference type="ChEBI" id="CHEBI:25646"/>
        <dbReference type="ChEBI" id="CHEBI:57287"/>
        <dbReference type="ChEBI" id="CHEBI:57386"/>
    </reaction>
    <physiologicalReaction direction="left-to-right" evidence="22">
        <dbReference type="Rhea" id="RHEA:30144"/>
    </physiologicalReaction>
</comment>
<protein>
    <recommendedName>
        <fullName evidence="20">Acyl-coenzyme A thioesterase THEM4</fullName>
        <ecNumber evidence="19">3.1.2.2</ecNumber>
    </recommendedName>
    <alternativeName>
        <fullName evidence="21">Thioesterase superfamily member 4</fullName>
    </alternativeName>
</protein>
<dbReference type="InterPro" id="IPR052365">
    <property type="entry name" value="THEM4/THEM5_acyl-CoA_thioest"/>
</dbReference>
<dbReference type="Gene3D" id="3.10.129.10">
    <property type="entry name" value="Hotdog Thioesterase"/>
    <property type="match status" value="1"/>
</dbReference>
<dbReference type="GO" id="GO:0005743">
    <property type="term" value="C:mitochondrial inner membrane"/>
    <property type="evidence" value="ECO:0007669"/>
    <property type="project" value="UniProtKB-SubCell"/>
</dbReference>
<keyword evidence="15" id="KW-0966">Cell projection</keyword>
<keyword evidence="7" id="KW-0053">Apoptosis</keyword>
<comment type="catalytic activity">
    <reaction evidence="16">
        <text>(5Z,8Z,11Z,14Z)-eicosatetraenoyl-CoA + H2O = (5Z,8Z,11Z,14Z)-eicosatetraenoate + CoA + H(+)</text>
        <dbReference type="Rhea" id="RHEA:40151"/>
        <dbReference type="ChEBI" id="CHEBI:15377"/>
        <dbReference type="ChEBI" id="CHEBI:15378"/>
        <dbReference type="ChEBI" id="CHEBI:32395"/>
        <dbReference type="ChEBI" id="CHEBI:57287"/>
        <dbReference type="ChEBI" id="CHEBI:57368"/>
    </reaction>
    <physiologicalReaction direction="left-to-right" evidence="16">
        <dbReference type="Rhea" id="RHEA:40152"/>
    </physiologicalReaction>
</comment>
<evidence type="ECO:0000256" key="22">
    <source>
        <dbReference type="ARBA" id="ARBA00047588"/>
    </source>
</evidence>
<dbReference type="InterPro" id="IPR029069">
    <property type="entry name" value="HotDog_dom_sf"/>
</dbReference>
<dbReference type="OrthoDB" id="506431at2759"/>
<keyword evidence="14" id="KW-0472">Membrane</keyword>
<evidence type="ECO:0000256" key="13">
    <source>
        <dbReference type="ARBA" id="ARBA00023128"/>
    </source>
</evidence>
<dbReference type="InterPro" id="IPR006683">
    <property type="entry name" value="Thioestr_dom"/>
</dbReference>
<evidence type="ECO:0000256" key="17">
    <source>
        <dbReference type="ARBA" id="ARBA00037002"/>
    </source>
</evidence>
<gene>
    <name evidence="28" type="ORF">GQ602_003066</name>
</gene>
<evidence type="ECO:0000259" key="27">
    <source>
        <dbReference type="Pfam" id="PF03061"/>
    </source>
</evidence>
<evidence type="ECO:0000256" key="21">
    <source>
        <dbReference type="ARBA" id="ARBA00043210"/>
    </source>
</evidence>
<keyword evidence="13" id="KW-0496">Mitochondrion</keyword>
<evidence type="ECO:0000256" key="7">
    <source>
        <dbReference type="ARBA" id="ARBA00022703"/>
    </source>
</evidence>
<comment type="catalytic activity">
    <reaction evidence="26">
        <text>tetradecanoyl-CoA + H2O = tetradecanoate + CoA + H(+)</text>
        <dbReference type="Rhea" id="RHEA:40119"/>
        <dbReference type="ChEBI" id="CHEBI:15377"/>
        <dbReference type="ChEBI" id="CHEBI:15378"/>
        <dbReference type="ChEBI" id="CHEBI:30807"/>
        <dbReference type="ChEBI" id="CHEBI:57287"/>
        <dbReference type="ChEBI" id="CHEBI:57385"/>
    </reaction>
    <physiologicalReaction direction="left-to-right" evidence="26">
        <dbReference type="Rhea" id="RHEA:40120"/>
    </physiologicalReaction>
</comment>
<evidence type="ECO:0000256" key="11">
    <source>
        <dbReference type="ARBA" id="ARBA00022946"/>
    </source>
</evidence>
<evidence type="ECO:0000256" key="16">
    <source>
        <dbReference type="ARBA" id="ARBA00035852"/>
    </source>
</evidence>
<dbReference type="EC" id="3.1.2.2" evidence="19"/>
<evidence type="ECO:0000256" key="4">
    <source>
        <dbReference type="ARBA" id="ARBA00004637"/>
    </source>
</evidence>
<dbReference type="GO" id="GO:0006631">
    <property type="term" value="P:fatty acid metabolic process"/>
    <property type="evidence" value="ECO:0007669"/>
    <property type="project" value="UniProtKB-KW"/>
</dbReference>
<keyword evidence="29" id="KW-1185">Reference proteome</keyword>
<evidence type="ECO:0000256" key="23">
    <source>
        <dbReference type="ARBA" id="ARBA00047734"/>
    </source>
</evidence>
<keyword evidence="12" id="KW-0443">Lipid metabolism</keyword>
<dbReference type="Pfam" id="PF03061">
    <property type="entry name" value="4HBT"/>
    <property type="match status" value="1"/>
</dbReference>
<dbReference type="GO" id="GO:0016787">
    <property type="term" value="F:hydrolase activity"/>
    <property type="evidence" value="ECO:0007669"/>
    <property type="project" value="UniProtKB-KW"/>
</dbReference>
<comment type="similarity">
    <text evidence="18">Belongs to the THEM4/THEM5 thioesterase family.</text>
</comment>
<dbReference type="GO" id="GO:0005758">
    <property type="term" value="C:mitochondrial intermembrane space"/>
    <property type="evidence" value="ECO:0007669"/>
    <property type="project" value="UniProtKB-SubCell"/>
</dbReference>
<evidence type="ECO:0000256" key="12">
    <source>
        <dbReference type="ARBA" id="ARBA00023098"/>
    </source>
</evidence>
<accession>A0A8H4Q7E6</accession>
<keyword evidence="6" id="KW-0963">Cytoplasm</keyword>
<evidence type="ECO:0000313" key="28">
    <source>
        <dbReference type="EMBL" id="KAF4589177.1"/>
    </source>
</evidence>
<evidence type="ECO:0000256" key="20">
    <source>
        <dbReference type="ARBA" id="ARBA00040123"/>
    </source>
</evidence>
<name>A0A8H4Q7E6_9HYPO</name>
<evidence type="ECO:0000256" key="19">
    <source>
        <dbReference type="ARBA" id="ARBA00038848"/>
    </source>
</evidence>
<evidence type="ECO:0000256" key="18">
    <source>
        <dbReference type="ARBA" id="ARBA00038456"/>
    </source>
</evidence>
<dbReference type="PANTHER" id="PTHR12418">
    <property type="entry name" value="ACYL-COENZYME A THIOESTERASE THEM4"/>
    <property type="match status" value="1"/>
</dbReference>
<dbReference type="AlphaFoldDB" id="A0A8H4Q7E6"/>
<dbReference type="Proteomes" id="UP000562929">
    <property type="component" value="Unassembled WGS sequence"/>
</dbReference>
<evidence type="ECO:0000256" key="6">
    <source>
        <dbReference type="ARBA" id="ARBA00022490"/>
    </source>
</evidence>